<protein>
    <submittedName>
        <fullName evidence="1">Uncharacterized protein</fullName>
    </submittedName>
</protein>
<dbReference type="AlphaFoldDB" id="A0A5B8XSI7"/>
<name>A0A5B8XSI7_9DELT</name>
<organism evidence="1 2">
    <name type="scientific">Microvenator marinus</name>
    <dbReference type="NCBI Taxonomy" id="2600177"/>
    <lineage>
        <taxon>Bacteria</taxon>
        <taxon>Deltaproteobacteria</taxon>
        <taxon>Bradymonadales</taxon>
        <taxon>Microvenatoraceae</taxon>
        <taxon>Microvenator</taxon>
    </lineage>
</organism>
<gene>
    <name evidence="1" type="ORF">FRD01_15585</name>
</gene>
<dbReference type="EMBL" id="CP042467">
    <property type="protein sequence ID" value="QED28630.1"/>
    <property type="molecule type" value="Genomic_DNA"/>
</dbReference>
<dbReference type="Proteomes" id="UP000321595">
    <property type="component" value="Chromosome"/>
</dbReference>
<evidence type="ECO:0000313" key="2">
    <source>
        <dbReference type="Proteomes" id="UP000321595"/>
    </source>
</evidence>
<accession>A0A5B8XSI7</accession>
<sequence length="292" mass="32226">MRIGVIERDEQLYQGIRTNLATIGSVSRVEQGEDARGLDVVVQGDGPEVDLANTPRIEIVSQADDARLCEALRRGSAVLERPFLPERLAELVHWVARNPTVFQSWCPSTQPENFEQLQHMSLAGAEARDIAQVVSRDLGLFWTTLRLAGAISGTLSTFPTLTGAIQRIGSGRFNRLVQNGYIESLLTLSTDPVPQSTSRQMKTAECARAYLHDPVYSALAYIIPITRAVARELQIDTVELLQGVGGPKVWTQTYESLVKKELGNPVVAAIMAAEYRNTRRVQTATYHLKRAG</sequence>
<dbReference type="RefSeq" id="WP_146961231.1">
    <property type="nucleotide sequence ID" value="NZ_CP042467.1"/>
</dbReference>
<reference evidence="1 2" key="1">
    <citation type="submission" date="2019-08" db="EMBL/GenBank/DDBJ databases">
        <authorList>
            <person name="Liang Q."/>
        </authorList>
    </citation>
    <scope>NUCLEOTIDE SEQUENCE [LARGE SCALE GENOMIC DNA]</scope>
    <source>
        <strain evidence="1 2">V1718</strain>
    </source>
</reference>
<keyword evidence="2" id="KW-1185">Reference proteome</keyword>
<dbReference type="KEGG" id="bbae:FRD01_15585"/>
<proteinExistence type="predicted"/>
<evidence type="ECO:0000313" key="1">
    <source>
        <dbReference type="EMBL" id="QED28630.1"/>
    </source>
</evidence>